<dbReference type="InterPro" id="IPR036271">
    <property type="entry name" value="Tet_transcr_reg_TetR-rel_C_sf"/>
</dbReference>
<evidence type="ECO:0000256" key="2">
    <source>
        <dbReference type="PROSITE-ProRule" id="PRU00335"/>
    </source>
</evidence>
<dbReference type="InterPro" id="IPR023772">
    <property type="entry name" value="DNA-bd_HTH_TetR-type_CS"/>
</dbReference>
<dbReference type="PANTHER" id="PTHR30328">
    <property type="entry name" value="TRANSCRIPTIONAL REPRESSOR"/>
    <property type="match status" value="1"/>
</dbReference>
<dbReference type="InterPro" id="IPR041474">
    <property type="entry name" value="NicS_C"/>
</dbReference>
<dbReference type="GO" id="GO:0006355">
    <property type="term" value="P:regulation of DNA-templated transcription"/>
    <property type="evidence" value="ECO:0007669"/>
    <property type="project" value="UniProtKB-ARBA"/>
</dbReference>
<dbReference type="InterPro" id="IPR001647">
    <property type="entry name" value="HTH_TetR"/>
</dbReference>
<accession>A0A7W5FPE8</accession>
<feature type="DNA-binding region" description="H-T-H motif" evidence="2">
    <location>
        <begin position="29"/>
        <end position="48"/>
    </location>
</feature>
<evidence type="ECO:0000313" key="4">
    <source>
        <dbReference type="EMBL" id="MBB3112152.1"/>
    </source>
</evidence>
<name>A0A7W5FPE8_9BACL</name>
<dbReference type="PROSITE" id="PS50977">
    <property type="entry name" value="HTH_TETR_2"/>
    <property type="match status" value="1"/>
</dbReference>
<dbReference type="PRINTS" id="PR00455">
    <property type="entry name" value="HTHTETR"/>
</dbReference>
<evidence type="ECO:0000256" key="1">
    <source>
        <dbReference type="ARBA" id="ARBA00023125"/>
    </source>
</evidence>
<dbReference type="RefSeq" id="WP_183602126.1">
    <property type="nucleotide sequence ID" value="NZ_JACHXK010000010.1"/>
</dbReference>
<evidence type="ECO:0000259" key="3">
    <source>
        <dbReference type="PROSITE" id="PS50977"/>
    </source>
</evidence>
<sequence>MRAEDSDVRMRLLVAAKRLFARQGYDGTSVRQICEEAGANVALVSYYFGGKENMFQALFDTFFPKALIMEFVDRQVDPINGVKELVREVMRFHTTEPELVVLLNQEIALNSPRIDIIRRNAFPIWIKLRELLRQGREDGVFHFRSLDHTMMTVLGNVLFHKQRNYFLPILIGDSNDQEAAIEDSVDFVMRGLQANTDIISQ</sequence>
<evidence type="ECO:0000313" key="5">
    <source>
        <dbReference type="Proteomes" id="UP000570361"/>
    </source>
</evidence>
<dbReference type="Gene3D" id="1.10.357.10">
    <property type="entry name" value="Tetracycline Repressor, domain 2"/>
    <property type="match status" value="1"/>
</dbReference>
<dbReference type="SUPFAM" id="SSF48498">
    <property type="entry name" value="Tetracyclin repressor-like, C-terminal domain"/>
    <property type="match status" value="1"/>
</dbReference>
<keyword evidence="1 2" id="KW-0238">DNA-binding</keyword>
<proteinExistence type="predicted"/>
<comment type="caution">
    <text evidence="4">The sequence shown here is derived from an EMBL/GenBank/DDBJ whole genome shotgun (WGS) entry which is preliminary data.</text>
</comment>
<feature type="domain" description="HTH tetR-type" evidence="3">
    <location>
        <begin position="6"/>
        <end position="66"/>
    </location>
</feature>
<dbReference type="Pfam" id="PF00440">
    <property type="entry name" value="TetR_N"/>
    <property type="match status" value="1"/>
</dbReference>
<dbReference type="SUPFAM" id="SSF46689">
    <property type="entry name" value="Homeodomain-like"/>
    <property type="match status" value="1"/>
</dbReference>
<dbReference type="Gene3D" id="1.10.10.60">
    <property type="entry name" value="Homeodomain-like"/>
    <property type="match status" value="1"/>
</dbReference>
<dbReference type="GO" id="GO:0003677">
    <property type="term" value="F:DNA binding"/>
    <property type="evidence" value="ECO:0007669"/>
    <property type="project" value="UniProtKB-UniRule"/>
</dbReference>
<dbReference type="Proteomes" id="UP000570361">
    <property type="component" value="Unassembled WGS sequence"/>
</dbReference>
<organism evidence="4 5">
    <name type="scientific">Paenibacillus phyllosphaerae</name>
    <dbReference type="NCBI Taxonomy" id="274593"/>
    <lineage>
        <taxon>Bacteria</taxon>
        <taxon>Bacillati</taxon>
        <taxon>Bacillota</taxon>
        <taxon>Bacilli</taxon>
        <taxon>Bacillales</taxon>
        <taxon>Paenibacillaceae</taxon>
        <taxon>Paenibacillus</taxon>
    </lineage>
</organism>
<dbReference type="AlphaFoldDB" id="A0A7W5FPE8"/>
<dbReference type="EMBL" id="JACHXK010000010">
    <property type="protein sequence ID" value="MBB3112152.1"/>
    <property type="molecule type" value="Genomic_DNA"/>
</dbReference>
<dbReference type="PANTHER" id="PTHR30328:SF54">
    <property type="entry name" value="HTH-TYPE TRANSCRIPTIONAL REPRESSOR SCO4008"/>
    <property type="match status" value="1"/>
</dbReference>
<dbReference type="InterPro" id="IPR009057">
    <property type="entry name" value="Homeodomain-like_sf"/>
</dbReference>
<dbReference type="InterPro" id="IPR050109">
    <property type="entry name" value="HTH-type_TetR-like_transc_reg"/>
</dbReference>
<reference evidence="4 5" key="1">
    <citation type="submission" date="2020-08" db="EMBL/GenBank/DDBJ databases">
        <title>Genomic Encyclopedia of Type Strains, Phase III (KMG-III): the genomes of soil and plant-associated and newly described type strains.</title>
        <authorList>
            <person name="Whitman W."/>
        </authorList>
    </citation>
    <scope>NUCLEOTIDE SEQUENCE [LARGE SCALE GENOMIC DNA]</scope>
    <source>
        <strain evidence="4 5">CECT 5862</strain>
    </source>
</reference>
<keyword evidence="5" id="KW-1185">Reference proteome</keyword>
<gene>
    <name evidence="4" type="ORF">FHS18_004230</name>
</gene>
<protein>
    <submittedName>
        <fullName evidence="4">AcrR family transcriptional regulator</fullName>
    </submittedName>
</protein>
<dbReference type="Pfam" id="PF17938">
    <property type="entry name" value="TetR_C_29"/>
    <property type="match status" value="1"/>
</dbReference>
<dbReference type="PROSITE" id="PS01081">
    <property type="entry name" value="HTH_TETR_1"/>
    <property type="match status" value="1"/>
</dbReference>